<dbReference type="AlphaFoldDB" id="A0AAV7R0L2"/>
<protein>
    <submittedName>
        <fullName evidence="1">Uncharacterized protein</fullName>
    </submittedName>
</protein>
<gene>
    <name evidence="1" type="ORF">NDU88_011094</name>
</gene>
<evidence type="ECO:0000313" key="1">
    <source>
        <dbReference type="EMBL" id="KAJ1144799.1"/>
    </source>
</evidence>
<name>A0AAV7R0L2_PLEWA</name>
<proteinExistence type="predicted"/>
<sequence length="68" mass="7528">MAPECCTKALFSPGARLGSAAHNDIQSVQERSARRDVLLIYGEAELAESRKKEDPRLGCCLLPVQWQI</sequence>
<accession>A0AAV7R0L2</accession>
<comment type="caution">
    <text evidence="1">The sequence shown here is derived from an EMBL/GenBank/DDBJ whole genome shotgun (WGS) entry which is preliminary data.</text>
</comment>
<evidence type="ECO:0000313" key="2">
    <source>
        <dbReference type="Proteomes" id="UP001066276"/>
    </source>
</evidence>
<organism evidence="1 2">
    <name type="scientific">Pleurodeles waltl</name>
    <name type="common">Iberian ribbed newt</name>
    <dbReference type="NCBI Taxonomy" id="8319"/>
    <lineage>
        <taxon>Eukaryota</taxon>
        <taxon>Metazoa</taxon>
        <taxon>Chordata</taxon>
        <taxon>Craniata</taxon>
        <taxon>Vertebrata</taxon>
        <taxon>Euteleostomi</taxon>
        <taxon>Amphibia</taxon>
        <taxon>Batrachia</taxon>
        <taxon>Caudata</taxon>
        <taxon>Salamandroidea</taxon>
        <taxon>Salamandridae</taxon>
        <taxon>Pleurodelinae</taxon>
        <taxon>Pleurodeles</taxon>
    </lineage>
</organism>
<dbReference type="EMBL" id="JANPWB010000010">
    <property type="protein sequence ID" value="KAJ1144799.1"/>
    <property type="molecule type" value="Genomic_DNA"/>
</dbReference>
<keyword evidence="2" id="KW-1185">Reference proteome</keyword>
<reference evidence="1" key="1">
    <citation type="journal article" date="2022" name="bioRxiv">
        <title>Sequencing and chromosome-scale assembly of the giantPleurodeles waltlgenome.</title>
        <authorList>
            <person name="Brown T."/>
            <person name="Elewa A."/>
            <person name="Iarovenko S."/>
            <person name="Subramanian E."/>
            <person name="Araus A.J."/>
            <person name="Petzold A."/>
            <person name="Susuki M."/>
            <person name="Suzuki K.-i.T."/>
            <person name="Hayashi T."/>
            <person name="Toyoda A."/>
            <person name="Oliveira C."/>
            <person name="Osipova E."/>
            <person name="Leigh N.D."/>
            <person name="Simon A."/>
            <person name="Yun M.H."/>
        </authorList>
    </citation>
    <scope>NUCLEOTIDE SEQUENCE</scope>
    <source>
        <strain evidence="1">20211129_DDA</strain>
        <tissue evidence="1">Liver</tissue>
    </source>
</reference>
<dbReference type="Proteomes" id="UP001066276">
    <property type="component" value="Chromosome 6"/>
</dbReference>